<reference evidence="2 3" key="1">
    <citation type="submission" date="2019-03" db="EMBL/GenBank/DDBJ databases">
        <title>Draft genome sequences of novel Actinobacteria.</title>
        <authorList>
            <person name="Sahin N."/>
            <person name="Ay H."/>
            <person name="Saygin H."/>
        </authorList>
    </citation>
    <scope>NUCLEOTIDE SEQUENCE [LARGE SCALE GENOMIC DNA]</scope>
    <source>
        <strain evidence="2 3">DSM 41900</strain>
    </source>
</reference>
<keyword evidence="3" id="KW-1185">Reference proteome</keyword>
<dbReference type="Proteomes" id="UP000295345">
    <property type="component" value="Unassembled WGS sequence"/>
</dbReference>
<dbReference type="AlphaFoldDB" id="A0A4R4SFI0"/>
<proteinExistence type="predicted"/>
<name>A0A4R4SFI0_9ACTN</name>
<accession>A0A4R4SFI0</accession>
<sequence length="276" mass="28436">MVALSGGDDDPDPGPGPTAGPTVTDEPTDDPTQDPTQEPTQDPTDEPVGGNVPAGLVGAWEGESLGGENSIFVRMEIAEGTQGDTVVTQYTVLPEGLCVEQASLASVSGDTISLTPEGITSEAPDGINCPPYSDQTALLQPDGTVRWQTSDGGGLLMSRSTTNPGRDGMPYAIFSGVYNDDDLSVEFEDVVSAGELAATFTEPDGDCVWESALVRGGTSGGNVLLGPGAVTQGDCDPLPSYDLSFTASDSAFGDDAPTVAFTPYGDDEPEFTLDRE</sequence>
<evidence type="ECO:0000256" key="1">
    <source>
        <dbReference type="SAM" id="MobiDB-lite"/>
    </source>
</evidence>
<evidence type="ECO:0000313" key="2">
    <source>
        <dbReference type="EMBL" id="TDC62158.1"/>
    </source>
</evidence>
<dbReference type="RefSeq" id="WP_132822125.1">
    <property type="nucleotide sequence ID" value="NZ_SMKI01000678.1"/>
</dbReference>
<gene>
    <name evidence="2" type="ORF">E1283_34570</name>
</gene>
<protein>
    <submittedName>
        <fullName evidence="2">Uncharacterized protein</fullName>
    </submittedName>
</protein>
<dbReference type="EMBL" id="SMKI01000678">
    <property type="protein sequence ID" value="TDC62158.1"/>
    <property type="molecule type" value="Genomic_DNA"/>
</dbReference>
<feature type="region of interest" description="Disordered" evidence="1">
    <location>
        <begin position="1"/>
        <end position="60"/>
    </location>
</feature>
<organism evidence="2 3">
    <name type="scientific">Streptomyces hainanensis</name>
    <dbReference type="NCBI Taxonomy" id="402648"/>
    <lineage>
        <taxon>Bacteria</taxon>
        <taxon>Bacillati</taxon>
        <taxon>Actinomycetota</taxon>
        <taxon>Actinomycetes</taxon>
        <taxon>Kitasatosporales</taxon>
        <taxon>Streptomycetaceae</taxon>
        <taxon>Streptomyces</taxon>
    </lineage>
</organism>
<comment type="caution">
    <text evidence="2">The sequence shown here is derived from an EMBL/GenBank/DDBJ whole genome shotgun (WGS) entry which is preliminary data.</text>
</comment>
<evidence type="ECO:0000313" key="3">
    <source>
        <dbReference type="Proteomes" id="UP000295345"/>
    </source>
</evidence>
<dbReference type="OrthoDB" id="4257990at2"/>
<feature type="compositionally biased region" description="Low complexity" evidence="1">
    <location>
        <begin position="33"/>
        <end position="42"/>
    </location>
</feature>